<reference evidence="2 3" key="1">
    <citation type="journal article" date="2013" name="Nat. Genet.">
        <title>The genome of the hydatid tapeworm Echinococcus granulosus.</title>
        <authorList>
            <person name="Zheng H."/>
            <person name="Zhang W."/>
            <person name="Zhang L."/>
            <person name="Zhang Z."/>
            <person name="Li J."/>
            <person name="Lu G."/>
            <person name="Zhu Y."/>
            <person name="Wang Y."/>
            <person name="Huang Y."/>
            <person name="Liu J."/>
            <person name="Kang H."/>
            <person name="Chen J."/>
            <person name="Wang L."/>
            <person name="Chen A."/>
            <person name="Yu S."/>
            <person name="Gao Z."/>
            <person name="Jin L."/>
            <person name="Gu W."/>
            <person name="Wang Z."/>
            <person name="Zhao L."/>
            <person name="Shi B."/>
            <person name="Wen H."/>
            <person name="Lin R."/>
            <person name="Jones M.K."/>
            <person name="Brejova B."/>
            <person name="Vinar T."/>
            <person name="Zhao G."/>
            <person name="McManus D.P."/>
            <person name="Chen Z."/>
            <person name="Zhou Y."/>
            <person name="Wang S."/>
        </authorList>
    </citation>
    <scope>NUCLEOTIDE SEQUENCE [LARGE SCALE GENOMIC DNA]</scope>
</reference>
<keyword evidence="1" id="KW-0812">Transmembrane</keyword>
<sequence length="87" mass="10034">MPEQWDITYKKMTLLRIIIVTSANTTLWCLSAPSFCVSSENQLSLALKKIFARTRIKWQNYTNQSVIDVIVVVVVVNFVLFLLQNNL</sequence>
<gene>
    <name evidence="2" type="ORF">EGR_03948</name>
</gene>
<dbReference type="Proteomes" id="UP000019149">
    <property type="component" value="Unassembled WGS sequence"/>
</dbReference>
<comment type="caution">
    <text evidence="2">The sequence shown here is derived from an EMBL/GenBank/DDBJ whole genome shotgun (WGS) entry which is preliminary data.</text>
</comment>
<evidence type="ECO:0000256" key="1">
    <source>
        <dbReference type="SAM" id="Phobius"/>
    </source>
</evidence>
<dbReference type="AlphaFoldDB" id="W6UJQ2"/>
<keyword evidence="1" id="KW-1133">Transmembrane helix</keyword>
<dbReference type="CTD" id="36339663"/>
<name>W6UJQ2_ECHGR</name>
<evidence type="ECO:0000313" key="3">
    <source>
        <dbReference type="Proteomes" id="UP000019149"/>
    </source>
</evidence>
<organism evidence="2 3">
    <name type="scientific">Echinococcus granulosus</name>
    <name type="common">Hydatid tapeworm</name>
    <dbReference type="NCBI Taxonomy" id="6210"/>
    <lineage>
        <taxon>Eukaryota</taxon>
        <taxon>Metazoa</taxon>
        <taxon>Spiralia</taxon>
        <taxon>Lophotrochozoa</taxon>
        <taxon>Platyhelminthes</taxon>
        <taxon>Cestoda</taxon>
        <taxon>Eucestoda</taxon>
        <taxon>Cyclophyllidea</taxon>
        <taxon>Taeniidae</taxon>
        <taxon>Echinococcus</taxon>
        <taxon>Echinococcus granulosus group</taxon>
    </lineage>
</organism>
<dbReference type="EMBL" id="APAU02000022">
    <property type="protein sequence ID" value="EUB61273.1"/>
    <property type="molecule type" value="Genomic_DNA"/>
</dbReference>
<accession>W6UJQ2</accession>
<proteinExistence type="predicted"/>
<dbReference type="KEGG" id="egl:EGR_03948"/>
<dbReference type="RefSeq" id="XP_024352469.1">
    <property type="nucleotide sequence ID" value="XM_024493197.1"/>
</dbReference>
<protein>
    <submittedName>
        <fullName evidence="2">Uncharacterized protein</fullName>
    </submittedName>
</protein>
<keyword evidence="1" id="KW-0472">Membrane</keyword>
<feature type="transmembrane region" description="Helical" evidence="1">
    <location>
        <begin position="65"/>
        <end position="83"/>
    </location>
</feature>
<evidence type="ECO:0000313" key="2">
    <source>
        <dbReference type="EMBL" id="EUB61273.1"/>
    </source>
</evidence>
<keyword evidence="3" id="KW-1185">Reference proteome</keyword>
<dbReference type="GeneID" id="36339663"/>